<evidence type="ECO:0000313" key="2">
    <source>
        <dbReference type="Proteomes" id="UP000199494"/>
    </source>
</evidence>
<dbReference type="SUPFAM" id="SSF56112">
    <property type="entry name" value="Protein kinase-like (PK-like)"/>
    <property type="match status" value="1"/>
</dbReference>
<reference evidence="1 2" key="1">
    <citation type="submission" date="2016-10" db="EMBL/GenBank/DDBJ databases">
        <authorList>
            <person name="de Groot N.N."/>
        </authorList>
    </citation>
    <scope>NUCLEOTIDE SEQUENCE [LARGE SCALE GENOMIC DNA]</scope>
    <source>
        <strain evidence="1 2">CGMCC 4.5506</strain>
    </source>
</reference>
<dbReference type="OrthoDB" id="4524722at2"/>
<gene>
    <name evidence="1" type="ORF">SAMN05421630_115138</name>
</gene>
<dbReference type="InterPro" id="IPR000719">
    <property type="entry name" value="Prot_kinase_dom"/>
</dbReference>
<organism evidence="1 2">
    <name type="scientific">Prauserella marina</name>
    <dbReference type="NCBI Taxonomy" id="530584"/>
    <lineage>
        <taxon>Bacteria</taxon>
        <taxon>Bacillati</taxon>
        <taxon>Actinomycetota</taxon>
        <taxon>Actinomycetes</taxon>
        <taxon>Pseudonocardiales</taxon>
        <taxon>Pseudonocardiaceae</taxon>
        <taxon>Prauserella</taxon>
    </lineage>
</organism>
<dbReference type="Proteomes" id="UP000199494">
    <property type="component" value="Unassembled WGS sequence"/>
</dbReference>
<dbReference type="EMBL" id="FMZE01000015">
    <property type="protein sequence ID" value="SDD97960.1"/>
    <property type="molecule type" value="Genomic_DNA"/>
</dbReference>
<sequence>MTSTSHDLATVDLGGTVLGEVLRASDKSVLARGHRDGHPVVIKALCTDEEFWQAKFAHEIQLYRAFTENPPPVRVPRLVHTDGRAVLVIEHIPGHVIDTERYPDQPLPAASLDAVLHTTTAFAQWNAPQGVLAPVFDYPDRVERYHRAGFFDAGDRAVLLALLNEVAPPASPAHGDPLPANLLLTEHDECVLLDFEFTGQFMPGFDLAMLHTLLAATPGAHDRIEALVDEAGIGVPFLINQAMVLSRELRLHTELPDGEFREKRLALLRPQWDAFRARLHTRR</sequence>
<protein>
    <submittedName>
        <fullName evidence="1">Choline/ethanolamine kinase</fullName>
    </submittedName>
</protein>
<keyword evidence="2" id="KW-1185">Reference proteome</keyword>
<name>A0A222W1A2_9PSEU</name>
<proteinExistence type="predicted"/>
<dbReference type="GO" id="GO:0004672">
    <property type="term" value="F:protein kinase activity"/>
    <property type="evidence" value="ECO:0007669"/>
    <property type="project" value="InterPro"/>
</dbReference>
<dbReference type="GO" id="GO:0005524">
    <property type="term" value="F:ATP binding"/>
    <property type="evidence" value="ECO:0007669"/>
    <property type="project" value="InterPro"/>
</dbReference>
<dbReference type="PROSITE" id="PS50011">
    <property type="entry name" value="PROTEIN_KINASE_DOM"/>
    <property type="match status" value="1"/>
</dbReference>
<dbReference type="RefSeq" id="WP_091810704.1">
    <property type="nucleotide sequence ID" value="NZ_CP016354.1"/>
</dbReference>
<dbReference type="STRING" id="530584.SAMN05421630_115138"/>
<keyword evidence="1" id="KW-0418">Kinase</keyword>
<evidence type="ECO:0000313" key="1">
    <source>
        <dbReference type="EMBL" id="SDD97960.1"/>
    </source>
</evidence>
<keyword evidence="1" id="KW-0808">Transferase</keyword>
<dbReference type="InterPro" id="IPR002575">
    <property type="entry name" value="Aminoglycoside_PTrfase"/>
</dbReference>
<dbReference type="AlphaFoldDB" id="A0A222W1A2"/>
<dbReference type="Pfam" id="PF01636">
    <property type="entry name" value="APH"/>
    <property type="match status" value="1"/>
</dbReference>
<dbReference type="Gene3D" id="3.90.1200.10">
    <property type="match status" value="1"/>
</dbReference>
<dbReference type="InterPro" id="IPR011009">
    <property type="entry name" value="Kinase-like_dom_sf"/>
</dbReference>
<dbReference type="KEGG" id="pmad:BAY61_32085"/>
<accession>A0A222W1A2</accession>